<name>A0AA40AEY9_9PEZI</name>
<comment type="caution">
    <text evidence="2">The sequence shown here is derived from an EMBL/GenBank/DDBJ whole genome shotgun (WGS) entry which is preliminary data.</text>
</comment>
<evidence type="ECO:0000313" key="3">
    <source>
        <dbReference type="Proteomes" id="UP001172102"/>
    </source>
</evidence>
<feature type="non-terminal residue" evidence="2">
    <location>
        <position position="1"/>
    </location>
</feature>
<keyword evidence="3" id="KW-1185">Reference proteome</keyword>
<organism evidence="2 3">
    <name type="scientific">Lasiosphaeris hirsuta</name>
    <dbReference type="NCBI Taxonomy" id="260670"/>
    <lineage>
        <taxon>Eukaryota</taxon>
        <taxon>Fungi</taxon>
        <taxon>Dikarya</taxon>
        <taxon>Ascomycota</taxon>
        <taxon>Pezizomycotina</taxon>
        <taxon>Sordariomycetes</taxon>
        <taxon>Sordariomycetidae</taxon>
        <taxon>Sordariales</taxon>
        <taxon>Lasiosphaeriaceae</taxon>
        <taxon>Lasiosphaeris</taxon>
    </lineage>
</organism>
<sequence length="67" mass="7192">LLACCSFPPTASWTFAGRVDRGFGDAWPPLGDLSYLLLFIPSTSVLGCTFILGFDTLSTLSQNGGRY</sequence>
<keyword evidence="1" id="KW-1133">Transmembrane helix</keyword>
<keyword evidence="1" id="KW-0812">Transmembrane</keyword>
<accession>A0AA40AEY9</accession>
<proteinExistence type="predicted"/>
<keyword evidence="1" id="KW-0472">Membrane</keyword>
<dbReference type="AlphaFoldDB" id="A0AA40AEY9"/>
<dbReference type="EMBL" id="JAUKUA010000004">
    <property type="protein sequence ID" value="KAK0714617.1"/>
    <property type="molecule type" value="Genomic_DNA"/>
</dbReference>
<dbReference type="Proteomes" id="UP001172102">
    <property type="component" value="Unassembled WGS sequence"/>
</dbReference>
<evidence type="ECO:0000256" key="1">
    <source>
        <dbReference type="SAM" id="Phobius"/>
    </source>
</evidence>
<protein>
    <submittedName>
        <fullName evidence="2">Uncharacterized protein</fullName>
    </submittedName>
</protein>
<feature type="transmembrane region" description="Helical" evidence="1">
    <location>
        <begin position="33"/>
        <end position="54"/>
    </location>
</feature>
<gene>
    <name evidence="2" type="ORF">B0H67DRAFT_536415</name>
</gene>
<evidence type="ECO:0000313" key="2">
    <source>
        <dbReference type="EMBL" id="KAK0714617.1"/>
    </source>
</evidence>
<reference evidence="2" key="1">
    <citation type="submission" date="2023-06" db="EMBL/GenBank/DDBJ databases">
        <title>Genome-scale phylogeny and comparative genomics of the fungal order Sordariales.</title>
        <authorList>
            <consortium name="Lawrence Berkeley National Laboratory"/>
            <person name="Hensen N."/>
            <person name="Bonometti L."/>
            <person name="Westerberg I."/>
            <person name="Brannstrom I.O."/>
            <person name="Guillou S."/>
            <person name="Cros-Aarteil S."/>
            <person name="Calhoun S."/>
            <person name="Haridas S."/>
            <person name="Kuo A."/>
            <person name="Mondo S."/>
            <person name="Pangilinan J."/>
            <person name="Riley R."/>
            <person name="Labutti K."/>
            <person name="Andreopoulos B."/>
            <person name="Lipzen A."/>
            <person name="Chen C."/>
            <person name="Yanf M."/>
            <person name="Daum C."/>
            <person name="Ng V."/>
            <person name="Clum A."/>
            <person name="Steindorff A."/>
            <person name="Ohm R."/>
            <person name="Martin F."/>
            <person name="Silar P."/>
            <person name="Natvig D."/>
            <person name="Lalanne C."/>
            <person name="Gautier V."/>
            <person name="Ament-Velasquez S.L."/>
            <person name="Kruys A."/>
            <person name="Hutchinson M.I."/>
            <person name="Powell A.J."/>
            <person name="Barry K."/>
            <person name="Miller A.N."/>
            <person name="Grigoriev I.V."/>
            <person name="Debuchy R."/>
            <person name="Gladieux P."/>
            <person name="Thoren M.H."/>
            <person name="Johannesson H."/>
        </authorList>
    </citation>
    <scope>NUCLEOTIDE SEQUENCE</scope>
    <source>
        <strain evidence="2">SMH4607-1</strain>
    </source>
</reference>